<dbReference type="InterPro" id="IPR000157">
    <property type="entry name" value="TIR_dom"/>
</dbReference>
<dbReference type="Pfam" id="PF01582">
    <property type="entry name" value="TIR"/>
    <property type="match status" value="1"/>
</dbReference>
<dbReference type="InterPro" id="IPR035897">
    <property type="entry name" value="Toll_tir_struct_dom_sf"/>
</dbReference>
<dbReference type="GO" id="GO:0007165">
    <property type="term" value="P:signal transduction"/>
    <property type="evidence" value="ECO:0007669"/>
    <property type="project" value="InterPro"/>
</dbReference>
<proteinExistence type="predicted"/>
<evidence type="ECO:0000256" key="1">
    <source>
        <dbReference type="ARBA" id="ARBA00023027"/>
    </source>
</evidence>
<gene>
    <name evidence="3" type="ORF">RJT34_26047</name>
</gene>
<protein>
    <recommendedName>
        <fullName evidence="2">TIR domain-containing protein</fullName>
    </recommendedName>
</protein>
<feature type="domain" description="TIR" evidence="2">
    <location>
        <begin position="19"/>
        <end position="87"/>
    </location>
</feature>
<accession>A0AAN9IAA6</accession>
<dbReference type="EMBL" id="JAYKXN010000007">
    <property type="protein sequence ID" value="KAK7270699.1"/>
    <property type="molecule type" value="Genomic_DNA"/>
</dbReference>
<dbReference type="Gene3D" id="3.40.50.10140">
    <property type="entry name" value="Toll/interleukin-1 receptor homology (TIR) domain"/>
    <property type="match status" value="1"/>
</dbReference>
<sequence length="87" mass="9766">MATSSSSRYSPSSSFNYAFNYDVFLSFRGEDTRHGFTGHLYNTLCDRGIRTFFDKEELRGGEVIRPFKSPGLLSLSSLLTMLLLPSA</sequence>
<reference evidence="3 4" key="1">
    <citation type="submission" date="2024-01" db="EMBL/GenBank/DDBJ databases">
        <title>The genomes of 5 underutilized Papilionoideae crops provide insights into root nodulation and disease resistance.</title>
        <authorList>
            <person name="Yuan L."/>
        </authorList>
    </citation>
    <scope>NUCLEOTIDE SEQUENCE [LARGE SCALE GENOMIC DNA]</scope>
    <source>
        <strain evidence="3">LY-2023</strain>
        <tissue evidence="3">Leaf</tissue>
    </source>
</reference>
<keyword evidence="4" id="KW-1185">Reference proteome</keyword>
<dbReference type="AlphaFoldDB" id="A0AAN9IAA6"/>
<dbReference type="PANTHER" id="PTHR32009:SF106">
    <property type="entry name" value="TIR DOMAIN-CONTAINING PROTEIN"/>
    <property type="match status" value="1"/>
</dbReference>
<dbReference type="PANTHER" id="PTHR32009">
    <property type="entry name" value="TMV RESISTANCE PROTEIN N-LIKE"/>
    <property type="match status" value="1"/>
</dbReference>
<name>A0AAN9IAA6_CLITE</name>
<evidence type="ECO:0000259" key="2">
    <source>
        <dbReference type="PROSITE" id="PS50104"/>
    </source>
</evidence>
<organism evidence="3 4">
    <name type="scientific">Clitoria ternatea</name>
    <name type="common">Butterfly pea</name>
    <dbReference type="NCBI Taxonomy" id="43366"/>
    <lineage>
        <taxon>Eukaryota</taxon>
        <taxon>Viridiplantae</taxon>
        <taxon>Streptophyta</taxon>
        <taxon>Embryophyta</taxon>
        <taxon>Tracheophyta</taxon>
        <taxon>Spermatophyta</taxon>
        <taxon>Magnoliopsida</taxon>
        <taxon>eudicotyledons</taxon>
        <taxon>Gunneridae</taxon>
        <taxon>Pentapetalae</taxon>
        <taxon>rosids</taxon>
        <taxon>fabids</taxon>
        <taxon>Fabales</taxon>
        <taxon>Fabaceae</taxon>
        <taxon>Papilionoideae</taxon>
        <taxon>50 kb inversion clade</taxon>
        <taxon>NPAAA clade</taxon>
        <taxon>indigoferoid/millettioid clade</taxon>
        <taxon>Phaseoleae</taxon>
        <taxon>Clitoria</taxon>
    </lineage>
</organism>
<dbReference type="SUPFAM" id="SSF52200">
    <property type="entry name" value="Toll/Interleukin receptor TIR domain"/>
    <property type="match status" value="1"/>
</dbReference>
<dbReference type="PROSITE" id="PS50104">
    <property type="entry name" value="TIR"/>
    <property type="match status" value="1"/>
</dbReference>
<evidence type="ECO:0000313" key="4">
    <source>
        <dbReference type="Proteomes" id="UP001359559"/>
    </source>
</evidence>
<evidence type="ECO:0000313" key="3">
    <source>
        <dbReference type="EMBL" id="KAK7270699.1"/>
    </source>
</evidence>
<dbReference type="Proteomes" id="UP001359559">
    <property type="component" value="Unassembled WGS sequence"/>
</dbReference>
<comment type="caution">
    <text evidence="3">The sequence shown here is derived from an EMBL/GenBank/DDBJ whole genome shotgun (WGS) entry which is preliminary data.</text>
</comment>
<keyword evidence="1" id="KW-0520">NAD</keyword>